<dbReference type="PIRSF" id="PIRSF016396">
    <property type="entry name" value="Prefoldin_subunit_3"/>
    <property type="match status" value="1"/>
</dbReference>
<dbReference type="Pfam" id="PF02996">
    <property type="entry name" value="Prefoldin"/>
    <property type="match status" value="1"/>
</dbReference>
<dbReference type="GO" id="GO:0016272">
    <property type="term" value="C:prefoldin complex"/>
    <property type="evidence" value="ECO:0007669"/>
    <property type="project" value="InterPro"/>
</dbReference>
<dbReference type="AlphaFoldDB" id="A0AAV5W2V6"/>
<name>A0AAV5W2V6_9BILA</name>
<proteinExistence type="inferred from homology"/>
<dbReference type="InterPro" id="IPR016655">
    <property type="entry name" value="PFD3"/>
</dbReference>
<dbReference type="Proteomes" id="UP001432322">
    <property type="component" value="Unassembled WGS sequence"/>
</dbReference>
<keyword evidence="4" id="KW-0175">Coiled coil</keyword>
<evidence type="ECO:0000313" key="6">
    <source>
        <dbReference type="Proteomes" id="UP001432322"/>
    </source>
</evidence>
<evidence type="ECO:0000256" key="2">
    <source>
        <dbReference type="ARBA" id="ARBA00011695"/>
    </source>
</evidence>
<dbReference type="GO" id="GO:0006457">
    <property type="term" value="P:protein folding"/>
    <property type="evidence" value="ECO:0007669"/>
    <property type="project" value="InterPro"/>
</dbReference>
<dbReference type="InterPro" id="IPR009053">
    <property type="entry name" value="Prefoldin"/>
</dbReference>
<feature type="coiled-coil region" evidence="4">
    <location>
        <begin position="140"/>
        <end position="167"/>
    </location>
</feature>
<dbReference type="EMBL" id="BTSY01000004">
    <property type="protein sequence ID" value="GMT25071.1"/>
    <property type="molecule type" value="Genomic_DNA"/>
</dbReference>
<organism evidence="5 6">
    <name type="scientific">Pristionchus fissidentatus</name>
    <dbReference type="NCBI Taxonomy" id="1538716"/>
    <lineage>
        <taxon>Eukaryota</taxon>
        <taxon>Metazoa</taxon>
        <taxon>Ecdysozoa</taxon>
        <taxon>Nematoda</taxon>
        <taxon>Chromadorea</taxon>
        <taxon>Rhabditida</taxon>
        <taxon>Rhabditina</taxon>
        <taxon>Diplogasteromorpha</taxon>
        <taxon>Diplogasteroidea</taxon>
        <taxon>Neodiplogasteridae</taxon>
        <taxon>Pristionchus</taxon>
    </lineage>
</organism>
<protein>
    <recommendedName>
        <fullName evidence="7">Prefoldin subunit 3</fullName>
    </recommendedName>
</protein>
<comment type="similarity">
    <text evidence="1">Belongs to the prefoldin subunit alpha family.</text>
</comment>
<comment type="subunit">
    <text evidence="2">Heterohexamer of two PFD-alpha type and four PFD-beta type subunits.</text>
</comment>
<dbReference type="GO" id="GO:0007017">
    <property type="term" value="P:microtubule-based process"/>
    <property type="evidence" value="ECO:0007669"/>
    <property type="project" value="TreeGrafter"/>
</dbReference>
<comment type="caution">
    <text evidence="5">The sequence shown here is derived from an EMBL/GenBank/DDBJ whole genome shotgun (WGS) entry which is preliminary data.</text>
</comment>
<gene>
    <name evidence="5" type="ORF">PFISCL1PPCAC_16368</name>
</gene>
<dbReference type="CDD" id="cd23156">
    <property type="entry name" value="Prefoldin_3"/>
    <property type="match status" value="1"/>
</dbReference>
<dbReference type="PANTHER" id="PTHR12409">
    <property type="entry name" value="PREFOLDIN SUBUNIT 3"/>
    <property type="match status" value="1"/>
</dbReference>
<dbReference type="PANTHER" id="PTHR12409:SF0">
    <property type="entry name" value="PREFOLDIN SUBUNIT 3"/>
    <property type="match status" value="1"/>
</dbReference>
<evidence type="ECO:0000256" key="3">
    <source>
        <dbReference type="ARBA" id="ARBA00023186"/>
    </source>
</evidence>
<sequence>ACIVVKMSEILAKYEAPSESQRGIPLMEVIGDVAEYLKKEGDDNIQDAIARLTEAYKKYKYVESNLATQKERMLGKLPEYDDNLAMIRLLIEKRTKGESLETHYLVSEEAWTKAKVEKPEKVSVWLGANVMVEYDLDEAKALFEKNRDSVQKAVDELSRELLFVKDQTTTAEVNLAHLHNHQVRTRAGAPGAK</sequence>
<dbReference type="Gene3D" id="1.10.287.370">
    <property type="match status" value="1"/>
</dbReference>
<keyword evidence="3" id="KW-0143">Chaperone</keyword>
<keyword evidence="6" id="KW-1185">Reference proteome</keyword>
<evidence type="ECO:0000256" key="4">
    <source>
        <dbReference type="SAM" id="Coils"/>
    </source>
</evidence>
<reference evidence="5" key="1">
    <citation type="submission" date="2023-10" db="EMBL/GenBank/DDBJ databases">
        <title>Genome assembly of Pristionchus species.</title>
        <authorList>
            <person name="Yoshida K."/>
            <person name="Sommer R.J."/>
        </authorList>
    </citation>
    <scope>NUCLEOTIDE SEQUENCE</scope>
    <source>
        <strain evidence="5">RS5133</strain>
    </source>
</reference>
<dbReference type="SUPFAM" id="SSF46579">
    <property type="entry name" value="Prefoldin"/>
    <property type="match status" value="1"/>
</dbReference>
<dbReference type="GO" id="GO:0005737">
    <property type="term" value="C:cytoplasm"/>
    <property type="evidence" value="ECO:0007669"/>
    <property type="project" value="TreeGrafter"/>
</dbReference>
<accession>A0AAV5W2V6</accession>
<evidence type="ECO:0008006" key="7">
    <source>
        <dbReference type="Google" id="ProtNLM"/>
    </source>
</evidence>
<dbReference type="GO" id="GO:0007021">
    <property type="term" value="P:tubulin complex assembly"/>
    <property type="evidence" value="ECO:0007669"/>
    <property type="project" value="TreeGrafter"/>
</dbReference>
<feature type="non-terminal residue" evidence="5">
    <location>
        <position position="1"/>
    </location>
</feature>
<evidence type="ECO:0000313" key="5">
    <source>
        <dbReference type="EMBL" id="GMT25071.1"/>
    </source>
</evidence>
<evidence type="ECO:0000256" key="1">
    <source>
        <dbReference type="ARBA" id="ARBA00010048"/>
    </source>
</evidence>
<dbReference type="GO" id="GO:0015631">
    <property type="term" value="F:tubulin binding"/>
    <property type="evidence" value="ECO:0007669"/>
    <property type="project" value="TreeGrafter"/>
</dbReference>
<dbReference type="InterPro" id="IPR004127">
    <property type="entry name" value="Prefoldin_subunit_alpha"/>
</dbReference>